<accession>A0YAX6</accession>
<dbReference type="EMBL" id="AAVT01000002">
    <property type="protein sequence ID" value="EAW31706.1"/>
    <property type="molecule type" value="Genomic_DNA"/>
</dbReference>
<keyword evidence="2" id="KW-1185">Reference proteome</keyword>
<dbReference type="OrthoDB" id="6958576at2"/>
<reference evidence="1 2" key="1">
    <citation type="journal article" date="2010" name="J. Bacteriol.">
        <title>Genome sequence of the oligotrophic marine Gammaproteobacterium HTCC2143, isolated from the Oregon Coast.</title>
        <authorList>
            <person name="Oh H.M."/>
            <person name="Kang I."/>
            <person name="Ferriera S."/>
            <person name="Giovannoni S.J."/>
            <person name="Cho J.C."/>
        </authorList>
    </citation>
    <scope>NUCLEOTIDE SEQUENCE [LARGE SCALE GENOMIC DNA]</scope>
    <source>
        <strain evidence="1 2">HTCC2143</strain>
    </source>
</reference>
<evidence type="ECO:0000313" key="2">
    <source>
        <dbReference type="Proteomes" id="UP000004931"/>
    </source>
</evidence>
<dbReference type="Proteomes" id="UP000004931">
    <property type="component" value="Unassembled WGS sequence"/>
</dbReference>
<sequence length="151" mass="17299">MTDIHIDDFYKDVAIIFLRLYATFPRKTILYVDEVCGADEPDEFGLHSERFLSGFSAMVWLAEHDYVKSDGPIKQEALDQAVLSEQGFLILSSRSEHDFVDDDQRTVVPRAIPRSIMELSKTNISLLRRAVKSQSSTMIRQTVHSLLNYKT</sequence>
<dbReference type="eggNOG" id="ENOG5032SUN">
    <property type="taxonomic scope" value="Bacteria"/>
</dbReference>
<gene>
    <name evidence="1" type="ORF">GP2143_04630</name>
</gene>
<organism evidence="1 2">
    <name type="scientific">marine gamma proteobacterium HTCC2143</name>
    <dbReference type="NCBI Taxonomy" id="247633"/>
    <lineage>
        <taxon>Bacteria</taxon>
        <taxon>Pseudomonadati</taxon>
        <taxon>Pseudomonadota</taxon>
        <taxon>Gammaproteobacteria</taxon>
        <taxon>Cellvibrionales</taxon>
        <taxon>Spongiibacteraceae</taxon>
        <taxon>BD1-7 clade</taxon>
    </lineage>
</organism>
<protein>
    <submittedName>
        <fullName evidence="1">Uncharacterized protein</fullName>
    </submittedName>
</protein>
<evidence type="ECO:0000313" key="1">
    <source>
        <dbReference type="EMBL" id="EAW31706.1"/>
    </source>
</evidence>
<dbReference type="STRING" id="247633.GP2143_04630"/>
<name>A0YAX6_9GAMM</name>
<comment type="caution">
    <text evidence="1">The sequence shown here is derived from an EMBL/GenBank/DDBJ whole genome shotgun (WGS) entry which is preliminary data.</text>
</comment>
<proteinExistence type="predicted"/>
<dbReference type="AlphaFoldDB" id="A0YAX6"/>